<dbReference type="RefSeq" id="WP_021235790.1">
    <property type="nucleotide sequence ID" value="NZ_ATHL01000139.1"/>
</dbReference>
<keyword evidence="4" id="KW-1185">Reference proteome</keyword>
<comment type="caution">
    <text evidence="3">The sequence shown here is derived from an EMBL/GenBank/DDBJ whole genome shotgun (WGS) entry which is preliminary data.</text>
</comment>
<accession>T0GY64</accession>
<dbReference type="eggNOG" id="COG1073">
    <property type="taxonomic scope" value="Bacteria"/>
</dbReference>
<reference evidence="3 4" key="1">
    <citation type="journal article" date="2013" name="Genome Announc.">
        <title>Genome Sequence of Novosphingobium lindaniclasticum LE124T, Isolated from a Hexachlorocyclohexane Dumpsite.</title>
        <authorList>
            <person name="Saxena A."/>
            <person name="Nayyar N."/>
            <person name="Sangwan N."/>
            <person name="Kumari R."/>
            <person name="Khurana J.P."/>
            <person name="Lal R."/>
        </authorList>
    </citation>
    <scope>NUCLEOTIDE SEQUENCE [LARGE SCALE GENOMIC DNA]</scope>
    <source>
        <strain evidence="3 4">LE124</strain>
    </source>
</reference>
<dbReference type="SUPFAM" id="SSF53474">
    <property type="entry name" value="alpha/beta-Hydrolases"/>
    <property type="match status" value="1"/>
</dbReference>
<dbReference type="EMBL" id="ATHL01000139">
    <property type="protein sequence ID" value="EQB08936.1"/>
    <property type="molecule type" value="Genomic_DNA"/>
</dbReference>
<dbReference type="Gene3D" id="3.40.50.1820">
    <property type="entry name" value="alpha/beta hydrolase"/>
    <property type="match status" value="1"/>
</dbReference>
<organism evidence="3 4">
    <name type="scientific">Novosphingobium lindaniclasticum LE124</name>
    <dbReference type="NCBI Taxonomy" id="1096930"/>
    <lineage>
        <taxon>Bacteria</taxon>
        <taxon>Pseudomonadati</taxon>
        <taxon>Pseudomonadota</taxon>
        <taxon>Alphaproteobacteria</taxon>
        <taxon>Sphingomonadales</taxon>
        <taxon>Sphingomonadaceae</taxon>
        <taxon>Novosphingobium</taxon>
    </lineage>
</organism>
<dbReference type="OrthoDB" id="249225at2"/>
<feature type="region of interest" description="Disordered" evidence="1">
    <location>
        <begin position="271"/>
        <end position="311"/>
    </location>
</feature>
<gene>
    <name evidence="3" type="ORF">L284_20520</name>
</gene>
<dbReference type="InterPro" id="IPR029058">
    <property type="entry name" value="AB_hydrolase_fold"/>
</dbReference>
<evidence type="ECO:0000313" key="4">
    <source>
        <dbReference type="Proteomes" id="UP000015527"/>
    </source>
</evidence>
<name>T0GY64_9SPHN</name>
<dbReference type="ESTHER" id="9sphn-t0gy64">
    <property type="family name" value="Hydrolase-1_PEP"/>
</dbReference>
<dbReference type="Pfam" id="PF12697">
    <property type="entry name" value="Abhydrolase_6"/>
    <property type="match status" value="1"/>
</dbReference>
<evidence type="ECO:0000313" key="3">
    <source>
        <dbReference type="EMBL" id="EQB08936.1"/>
    </source>
</evidence>
<protein>
    <recommendedName>
        <fullName evidence="2">AB hydrolase-1 domain-containing protein</fullName>
    </recommendedName>
</protein>
<proteinExistence type="predicted"/>
<dbReference type="PATRIC" id="fig|1096930.3.peg.4035"/>
<evidence type="ECO:0000256" key="1">
    <source>
        <dbReference type="SAM" id="MobiDB-lite"/>
    </source>
</evidence>
<dbReference type="AlphaFoldDB" id="T0GY64"/>
<dbReference type="Proteomes" id="UP000015527">
    <property type="component" value="Unassembled WGS sequence"/>
</dbReference>
<dbReference type="NCBIfam" id="TIGR03100">
    <property type="entry name" value="hydr1_PEP"/>
    <property type="match status" value="1"/>
</dbReference>
<dbReference type="InterPro" id="IPR000073">
    <property type="entry name" value="AB_hydrolase_1"/>
</dbReference>
<dbReference type="InterPro" id="IPR017531">
    <property type="entry name" value="Hydrolase-1_PEP"/>
</dbReference>
<sequence length="311" mass="33091">MTRRHVTFSCEGHRLVATIDEASGETGLLLVSGGNEVRAGAWNGQARFAARIAAAGFPVLRFDRRGVGDSEGENGGFRSSAPDIRAALEAFRSECPHLRRIVGFGNCDAASALMLARGADLDGLVLSNPWTLEGEEAEAPAQVVRDHYRRRLADPAAILRLLTGQVPIGGLIRSLLAAARPSPAQPVGLAQEIAQGLAAFSSEVRLLVAERDRTGLAFMANWDKSDSRLRRCAGATHSYVEPEAREWLAMQVLEVLKASYPGKMPLPRGRQAGGIGAAQHTSPCTRDEAARAGEPFRGSGGSAPRIPSVPE</sequence>
<evidence type="ECO:0000259" key="2">
    <source>
        <dbReference type="Pfam" id="PF12697"/>
    </source>
</evidence>
<feature type="domain" description="AB hydrolase-1" evidence="2">
    <location>
        <begin position="28"/>
        <end position="248"/>
    </location>
</feature>